<organism evidence="2 3">
    <name type="scientific">Colletotrichum salicis</name>
    <dbReference type="NCBI Taxonomy" id="1209931"/>
    <lineage>
        <taxon>Eukaryota</taxon>
        <taxon>Fungi</taxon>
        <taxon>Dikarya</taxon>
        <taxon>Ascomycota</taxon>
        <taxon>Pezizomycotina</taxon>
        <taxon>Sordariomycetes</taxon>
        <taxon>Hypocreomycetidae</taxon>
        <taxon>Glomerellales</taxon>
        <taxon>Glomerellaceae</taxon>
        <taxon>Colletotrichum</taxon>
        <taxon>Colletotrichum acutatum species complex</taxon>
    </lineage>
</organism>
<feature type="compositionally biased region" description="Polar residues" evidence="1">
    <location>
        <begin position="147"/>
        <end position="156"/>
    </location>
</feature>
<feature type="compositionally biased region" description="Basic and acidic residues" evidence="1">
    <location>
        <begin position="117"/>
        <end position="143"/>
    </location>
</feature>
<dbReference type="Proteomes" id="UP000070121">
    <property type="component" value="Unassembled WGS sequence"/>
</dbReference>
<accession>A0A135V2H0</accession>
<dbReference type="STRING" id="1209931.A0A135V2H0"/>
<proteinExistence type="predicted"/>
<reference evidence="2 3" key="1">
    <citation type="submission" date="2014-02" db="EMBL/GenBank/DDBJ databases">
        <title>The genome sequence of Colletotrichum salicis CBS 607.94.</title>
        <authorList>
            <person name="Baroncelli R."/>
            <person name="Thon M.R."/>
        </authorList>
    </citation>
    <scope>NUCLEOTIDE SEQUENCE [LARGE SCALE GENOMIC DNA]</scope>
    <source>
        <strain evidence="2 3">CBS 607.94</strain>
    </source>
</reference>
<sequence>MTTPKYIVINQWSSDAICISAIQVPNRKLSSVFYGDLGALCGQSWYFSRRRLDAKLMHPKCVWLNKDHTAGFDAENPKEYLCKSTPHFSFWYQLRPGANLSLFNPPLKYERDAITAQEGRDKDPARAIDKVKWDKMADHDPRPITKRSLTASERRS</sequence>
<dbReference type="OrthoDB" id="5365129at2759"/>
<evidence type="ECO:0000256" key="1">
    <source>
        <dbReference type="SAM" id="MobiDB-lite"/>
    </source>
</evidence>
<feature type="region of interest" description="Disordered" evidence="1">
    <location>
        <begin position="117"/>
        <end position="156"/>
    </location>
</feature>
<keyword evidence="3" id="KW-1185">Reference proteome</keyword>
<name>A0A135V2H0_9PEZI</name>
<dbReference type="EMBL" id="JFFI01000577">
    <property type="protein sequence ID" value="KXH66876.1"/>
    <property type="molecule type" value="Genomic_DNA"/>
</dbReference>
<protein>
    <submittedName>
        <fullName evidence="2">Uncharacterized protein</fullName>
    </submittedName>
</protein>
<evidence type="ECO:0000313" key="3">
    <source>
        <dbReference type="Proteomes" id="UP000070121"/>
    </source>
</evidence>
<dbReference type="AlphaFoldDB" id="A0A135V2H0"/>
<evidence type="ECO:0000313" key="2">
    <source>
        <dbReference type="EMBL" id="KXH66876.1"/>
    </source>
</evidence>
<gene>
    <name evidence="2" type="ORF">CSAL01_03129</name>
</gene>
<comment type="caution">
    <text evidence="2">The sequence shown here is derived from an EMBL/GenBank/DDBJ whole genome shotgun (WGS) entry which is preliminary data.</text>
</comment>